<dbReference type="AlphaFoldDB" id="E6LJD0"/>
<protein>
    <recommendedName>
        <fullName evidence="3">DUF2612 domain-containing protein</fullName>
    </recommendedName>
</protein>
<organism evidence="1 2">
    <name type="scientific">Lachnoanaerobaculum saburreum DSM 3986</name>
    <dbReference type="NCBI Taxonomy" id="887325"/>
    <lineage>
        <taxon>Bacteria</taxon>
        <taxon>Bacillati</taxon>
        <taxon>Bacillota</taxon>
        <taxon>Clostridia</taxon>
        <taxon>Lachnospirales</taxon>
        <taxon>Lachnospiraceae</taxon>
        <taxon>Lachnoanaerobaculum</taxon>
    </lineage>
</organism>
<name>E6LJD0_9FIRM</name>
<sequence length="205" mass="22624">MNKAYLLPDCYRKDTESNNYKLLEIGHLAVDKLMNDINDTRESKDLTKAYGATLERFGTMIGQPRGSLDDSQYRYLLYMRIGRNLVTGNYDSVIRVARSMLGVGDNSDELIVEDAKGGNVRIRSIPLSTLIASGFSSRQAIQLIKQLLPIGVGIITDGFEGTFEFDSSENVYDESKGFADLNNSFGGYLGLMLGDDDNAPVLPLS</sequence>
<reference evidence="1 2" key="1">
    <citation type="submission" date="2010-12" db="EMBL/GenBank/DDBJ databases">
        <authorList>
            <person name="Muzny D."/>
            <person name="Qin X."/>
            <person name="Deng J."/>
            <person name="Jiang H."/>
            <person name="Liu Y."/>
            <person name="Qu J."/>
            <person name="Song X.-Z."/>
            <person name="Zhang L."/>
            <person name="Thornton R."/>
            <person name="Coyle M."/>
            <person name="Francisco L."/>
            <person name="Jackson L."/>
            <person name="Javaid M."/>
            <person name="Korchina V."/>
            <person name="Kovar C."/>
            <person name="Mata R."/>
            <person name="Mathew T."/>
            <person name="Ngo R."/>
            <person name="Nguyen L."/>
            <person name="Nguyen N."/>
            <person name="Okwuonu G."/>
            <person name="Ongeri F."/>
            <person name="Pham C."/>
            <person name="Simmons D."/>
            <person name="Wilczek-Boney K."/>
            <person name="Hale W."/>
            <person name="Jakkamsetti A."/>
            <person name="Pham P."/>
            <person name="Ruth R."/>
            <person name="San Lucas F."/>
            <person name="Warren J."/>
            <person name="Zhang J."/>
            <person name="Zhao Z."/>
            <person name="Zhou C."/>
            <person name="Zhu D."/>
            <person name="Lee S."/>
            <person name="Bess C."/>
            <person name="Blankenburg K."/>
            <person name="Forbes L."/>
            <person name="Fu Q."/>
            <person name="Gubbala S."/>
            <person name="Hirani K."/>
            <person name="Jayaseelan J.C."/>
            <person name="Lara F."/>
            <person name="Munidasa M."/>
            <person name="Palculict T."/>
            <person name="Patil S."/>
            <person name="Pu L.-L."/>
            <person name="Saada N."/>
            <person name="Tang L."/>
            <person name="Weissenberger G."/>
            <person name="Zhu Y."/>
            <person name="Hemphill L."/>
            <person name="Shang Y."/>
            <person name="Youmans B."/>
            <person name="Ayvaz T."/>
            <person name="Ross M."/>
            <person name="Santibanez J."/>
            <person name="Aqrawi P."/>
            <person name="Gross S."/>
            <person name="Joshi V."/>
            <person name="Fowler G."/>
            <person name="Nazareth L."/>
            <person name="Reid J."/>
            <person name="Worley K."/>
            <person name="Petrosino J."/>
            <person name="Highlander S."/>
            <person name="Gibbs R."/>
        </authorList>
    </citation>
    <scope>NUCLEOTIDE SEQUENCE [LARGE SCALE GENOMIC DNA]</scope>
    <source>
        <strain evidence="1 2">DSM 3986</strain>
    </source>
</reference>
<evidence type="ECO:0008006" key="3">
    <source>
        <dbReference type="Google" id="ProtNLM"/>
    </source>
</evidence>
<gene>
    <name evidence="1" type="ORF">HMPREF0381_0065</name>
</gene>
<comment type="caution">
    <text evidence="1">The sequence shown here is derived from an EMBL/GenBank/DDBJ whole genome shotgun (WGS) entry which is preliminary data.</text>
</comment>
<dbReference type="HOGENOM" id="CLU_102135_0_0_9"/>
<dbReference type="EMBL" id="AEPW01000001">
    <property type="protein sequence ID" value="EFU78064.1"/>
    <property type="molecule type" value="Genomic_DNA"/>
</dbReference>
<evidence type="ECO:0000313" key="1">
    <source>
        <dbReference type="EMBL" id="EFU78064.1"/>
    </source>
</evidence>
<proteinExistence type="predicted"/>
<evidence type="ECO:0000313" key="2">
    <source>
        <dbReference type="Proteomes" id="UP000003434"/>
    </source>
</evidence>
<dbReference type="RefSeq" id="WP_008749838.1">
    <property type="nucleotide sequence ID" value="NZ_GL622296.1"/>
</dbReference>
<accession>E6LJD0</accession>
<dbReference type="Proteomes" id="UP000003434">
    <property type="component" value="Unassembled WGS sequence"/>
</dbReference>